<dbReference type="InterPro" id="IPR051346">
    <property type="entry name" value="OTU_Deubiquitinase"/>
</dbReference>
<evidence type="ECO:0000256" key="14">
    <source>
        <dbReference type="ARBA" id="ARBA00022833"/>
    </source>
</evidence>
<keyword evidence="10" id="KW-0863">Zinc-finger</keyword>
<dbReference type="Proteomes" id="UP000695007">
    <property type="component" value="Unplaced"/>
</dbReference>
<dbReference type="GO" id="GO:0035871">
    <property type="term" value="P:protein K11-linked deubiquitination"/>
    <property type="evidence" value="ECO:0007669"/>
    <property type="project" value="TreeGrafter"/>
</dbReference>
<keyword evidence="8" id="KW-0645">Protease</keyword>
<dbReference type="PANTHER" id="PTHR13367">
    <property type="entry name" value="UBIQUITIN THIOESTERASE"/>
    <property type="match status" value="1"/>
</dbReference>
<keyword evidence="14" id="KW-0862">Zinc</keyword>
<organism evidence="18 19">
    <name type="scientific">Ceratosolen solmsi marchali</name>
    <dbReference type="NCBI Taxonomy" id="326594"/>
    <lineage>
        <taxon>Eukaryota</taxon>
        <taxon>Metazoa</taxon>
        <taxon>Ecdysozoa</taxon>
        <taxon>Arthropoda</taxon>
        <taxon>Hexapoda</taxon>
        <taxon>Insecta</taxon>
        <taxon>Pterygota</taxon>
        <taxon>Neoptera</taxon>
        <taxon>Endopterygota</taxon>
        <taxon>Hymenoptera</taxon>
        <taxon>Apocrita</taxon>
        <taxon>Proctotrupomorpha</taxon>
        <taxon>Chalcidoidea</taxon>
        <taxon>Agaonidae</taxon>
        <taxon>Agaoninae</taxon>
        <taxon>Ceratosolen</taxon>
    </lineage>
</organism>
<sequence length="547" mass="61564">MPLHDIGMNGALSMYDAVNQEGSSSSNSLEPTVGGATKKLFRGISRATKNDDIITHVRLHAWQSSSMLEFTFSLPDLSIYPDDFHQFLEKDLIEEGCLASLEAAGRLNWWCEGKHRVLWPLATTGDGNCLLHAASLGMWGFHDRELTLRESLHNTLSRGEYRLALFRRWRWRQMGLNAVSGLAYTEEEWISEWQGIVDMASVHPRNQMSTSYQSLEEIHILALAHVLRRPIIVIADTMLRDSNGVALAPIPFGGIYLPLEIPVAQCHRTPLLLAYHSAHFSPLVTVDSRSDPSEGSIEGYSIPLVDPDTGHLYPVLFAIDPGSDCDWNASQNLSYMDTMDTYIKEYLDCEEQIFSPGEIDRLSESDAAKNKTAKQLMDVAKQFGSIGKSVSKKFLAMTKRPKSPPASNSGGYGDTLLCVRIRSKRHQYADEMFQNYFESARARYLQHRKTTGSASEMNYGAGKSKFYAASDSDSHASVSKLPATNPNKDRTLHLSRSTFYNDQTSSEEFLTNNDDRSRQCQTQNCPFFGSSENQYYCSQCWADRRHR</sequence>
<keyword evidence="15" id="KW-0539">Nucleus</keyword>
<accession>A0AAJ6YM27</accession>
<dbReference type="AlphaFoldDB" id="A0AAJ6YM27"/>
<reference evidence="19" key="1">
    <citation type="submission" date="2025-08" db="UniProtKB">
        <authorList>
            <consortium name="RefSeq"/>
        </authorList>
    </citation>
    <scope>IDENTIFICATION</scope>
</reference>
<comment type="catalytic activity">
    <reaction evidence="1">
        <text>Thiol-dependent hydrolysis of ester, thioester, amide, peptide and isopeptide bonds formed by the C-terminal Gly of ubiquitin (a 76-residue protein attached to proteins as an intracellular targeting signal).</text>
        <dbReference type="EC" id="3.4.19.12"/>
    </reaction>
</comment>
<evidence type="ECO:0000256" key="4">
    <source>
        <dbReference type="ARBA" id="ARBA00005865"/>
    </source>
</evidence>
<dbReference type="CDD" id="cd22768">
    <property type="entry name" value="OTU_OTUD7"/>
    <property type="match status" value="1"/>
</dbReference>
<dbReference type="EC" id="3.4.19.12" evidence="5"/>
<comment type="subcellular location">
    <subcellularLocation>
        <location evidence="3">Cytoplasm</location>
    </subcellularLocation>
    <subcellularLocation>
        <location evidence="2">Nucleus</location>
    </subcellularLocation>
</comment>
<feature type="domain" description="OTU" evidence="16">
    <location>
        <begin position="118"/>
        <end position="286"/>
    </location>
</feature>
<dbReference type="SMART" id="SM00259">
    <property type="entry name" value="ZnF_A20"/>
    <property type="match status" value="1"/>
</dbReference>
<dbReference type="GO" id="GO:0071108">
    <property type="term" value="P:protein K48-linked deubiquitination"/>
    <property type="evidence" value="ECO:0007669"/>
    <property type="project" value="TreeGrafter"/>
</dbReference>
<dbReference type="Pfam" id="PF02338">
    <property type="entry name" value="OTU"/>
    <property type="match status" value="1"/>
</dbReference>
<dbReference type="PROSITE" id="PS50802">
    <property type="entry name" value="OTU"/>
    <property type="match status" value="1"/>
</dbReference>
<keyword evidence="7" id="KW-0597">Phosphoprotein</keyword>
<feature type="domain" description="A20-type" evidence="17">
    <location>
        <begin position="514"/>
        <end position="547"/>
    </location>
</feature>
<dbReference type="GeneID" id="105364331"/>
<evidence type="ECO:0000256" key="13">
    <source>
        <dbReference type="ARBA" id="ARBA00022807"/>
    </source>
</evidence>
<protein>
    <recommendedName>
        <fullName evidence="5">ubiquitinyl hydrolase 1</fullName>
        <ecNumber evidence="5">3.4.19.12</ecNumber>
    </recommendedName>
</protein>
<dbReference type="Gene3D" id="3.90.70.80">
    <property type="match status" value="1"/>
</dbReference>
<dbReference type="GO" id="GO:0071947">
    <property type="term" value="P:protein deubiquitination involved in ubiquitin-dependent protein catabolic process"/>
    <property type="evidence" value="ECO:0007669"/>
    <property type="project" value="TreeGrafter"/>
</dbReference>
<dbReference type="GO" id="GO:0005737">
    <property type="term" value="C:cytoplasm"/>
    <property type="evidence" value="ECO:0007669"/>
    <property type="project" value="UniProtKB-SubCell"/>
</dbReference>
<dbReference type="GO" id="GO:0003677">
    <property type="term" value="F:DNA binding"/>
    <property type="evidence" value="ECO:0007669"/>
    <property type="project" value="InterPro"/>
</dbReference>
<keyword evidence="6" id="KW-0963">Cytoplasm</keyword>
<evidence type="ECO:0000256" key="11">
    <source>
        <dbReference type="ARBA" id="ARBA00022786"/>
    </source>
</evidence>
<dbReference type="GO" id="GO:0005634">
    <property type="term" value="C:nucleus"/>
    <property type="evidence" value="ECO:0007669"/>
    <property type="project" value="UniProtKB-SubCell"/>
</dbReference>
<dbReference type="GO" id="GO:0070530">
    <property type="term" value="F:K63-linked polyubiquitin modification-dependent protein binding"/>
    <property type="evidence" value="ECO:0007669"/>
    <property type="project" value="TreeGrafter"/>
</dbReference>
<evidence type="ECO:0000259" key="17">
    <source>
        <dbReference type="PROSITE" id="PS51036"/>
    </source>
</evidence>
<keyword evidence="13" id="KW-0788">Thiol protease</keyword>
<evidence type="ECO:0000256" key="9">
    <source>
        <dbReference type="ARBA" id="ARBA00022723"/>
    </source>
</evidence>
<dbReference type="GO" id="GO:0008270">
    <property type="term" value="F:zinc ion binding"/>
    <property type="evidence" value="ECO:0007669"/>
    <property type="project" value="UniProtKB-KW"/>
</dbReference>
<evidence type="ECO:0000256" key="15">
    <source>
        <dbReference type="ARBA" id="ARBA00023242"/>
    </source>
</evidence>
<keyword evidence="9" id="KW-0479">Metal-binding</keyword>
<dbReference type="Pfam" id="PF01754">
    <property type="entry name" value="zf-A20"/>
    <property type="match status" value="1"/>
</dbReference>
<keyword evidence="18" id="KW-1185">Reference proteome</keyword>
<dbReference type="GO" id="GO:0004843">
    <property type="term" value="F:cysteine-type deubiquitinase activity"/>
    <property type="evidence" value="ECO:0007669"/>
    <property type="project" value="UniProtKB-EC"/>
</dbReference>
<evidence type="ECO:0000256" key="1">
    <source>
        <dbReference type="ARBA" id="ARBA00000707"/>
    </source>
</evidence>
<evidence type="ECO:0000256" key="6">
    <source>
        <dbReference type="ARBA" id="ARBA00022490"/>
    </source>
</evidence>
<dbReference type="GO" id="GO:0070536">
    <property type="term" value="P:protein K63-linked deubiquitination"/>
    <property type="evidence" value="ECO:0007669"/>
    <property type="project" value="TreeGrafter"/>
</dbReference>
<evidence type="ECO:0000259" key="16">
    <source>
        <dbReference type="PROSITE" id="PS50802"/>
    </source>
</evidence>
<evidence type="ECO:0000313" key="18">
    <source>
        <dbReference type="Proteomes" id="UP000695007"/>
    </source>
</evidence>
<name>A0AAJ6YM27_9HYME</name>
<gene>
    <name evidence="19" type="primary">LOC105364331</name>
</gene>
<proteinExistence type="inferred from homology"/>
<evidence type="ECO:0000256" key="2">
    <source>
        <dbReference type="ARBA" id="ARBA00004123"/>
    </source>
</evidence>
<dbReference type="PROSITE" id="PS51036">
    <property type="entry name" value="ZF_A20"/>
    <property type="match status" value="1"/>
</dbReference>
<evidence type="ECO:0000256" key="5">
    <source>
        <dbReference type="ARBA" id="ARBA00012759"/>
    </source>
</evidence>
<evidence type="ECO:0000256" key="3">
    <source>
        <dbReference type="ARBA" id="ARBA00004496"/>
    </source>
</evidence>
<keyword evidence="12" id="KW-0378">Hydrolase</keyword>
<evidence type="ECO:0000313" key="19">
    <source>
        <dbReference type="RefSeq" id="XP_011500530.1"/>
    </source>
</evidence>
<evidence type="ECO:0000256" key="12">
    <source>
        <dbReference type="ARBA" id="ARBA00022801"/>
    </source>
</evidence>
<dbReference type="InterPro" id="IPR002653">
    <property type="entry name" value="Znf_A20"/>
</dbReference>
<evidence type="ECO:0000256" key="10">
    <source>
        <dbReference type="ARBA" id="ARBA00022771"/>
    </source>
</evidence>
<dbReference type="InterPro" id="IPR003323">
    <property type="entry name" value="OTU_dom"/>
</dbReference>
<dbReference type="RefSeq" id="XP_011500530.1">
    <property type="nucleotide sequence ID" value="XM_011502228.1"/>
</dbReference>
<dbReference type="KEGG" id="csol:105364331"/>
<evidence type="ECO:0000256" key="8">
    <source>
        <dbReference type="ARBA" id="ARBA00022670"/>
    </source>
</evidence>
<evidence type="ECO:0000256" key="7">
    <source>
        <dbReference type="ARBA" id="ARBA00022553"/>
    </source>
</evidence>
<dbReference type="PANTHER" id="PTHR13367:SF27">
    <property type="entry name" value="OTU DOMAIN-CONTAINING PROTEIN"/>
    <property type="match status" value="1"/>
</dbReference>
<dbReference type="Gene3D" id="4.10.240.30">
    <property type="match status" value="1"/>
</dbReference>
<keyword evidence="11" id="KW-0833">Ubl conjugation pathway</keyword>
<comment type="similarity">
    <text evidence="4">Belongs to the peptidase C64 family.</text>
</comment>